<feature type="non-terminal residue" evidence="1">
    <location>
        <position position="1"/>
    </location>
</feature>
<proteinExistence type="predicted"/>
<dbReference type="VEuPathDB" id="FungiDB:RhiirFUN_004842"/>
<evidence type="ECO:0000313" key="1">
    <source>
        <dbReference type="EMBL" id="ESA09894.1"/>
    </source>
</evidence>
<accession>U9TNX9</accession>
<reference evidence="1" key="1">
    <citation type="submission" date="2013-07" db="EMBL/GenBank/DDBJ databases">
        <title>The genome of an arbuscular mycorrhizal fungus provides insights into the evolution of the oldest plant symbiosis.</title>
        <authorList>
            <consortium name="DOE Joint Genome Institute"/>
            <person name="Tisserant E."/>
            <person name="Malbreil M."/>
            <person name="Kuo A."/>
            <person name="Kohler A."/>
            <person name="Symeonidi A."/>
            <person name="Balestrini R."/>
            <person name="Charron P."/>
            <person name="Duensing N."/>
            <person name="Frei-dit-Frey N."/>
            <person name="Gianinazzi-Pearson V."/>
            <person name="Gilbert B."/>
            <person name="Handa Y."/>
            <person name="Hijri M."/>
            <person name="Kaul R."/>
            <person name="Kawaguchi M."/>
            <person name="Krajinski F."/>
            <person name="Lammers P."/>
            <person name="Lapierre D."/>
            <person name="Masclaux F.G."/>
            <person name="Murat C."/>
            <person name="Morin E."/>
            <person name="Ndikumana S."/>
            <person name="Pagni M."/>
            <person name="Petitpierre D."/>
            <person name="Requena N."/>
            <person name="Rosikiewicz P."/>
            <person name="Riley R."/>
            <person name="Saito K."/>
            <person name="San Clemente H."/>
            <person name="Shapiro H."/>
            <person name="van Tuinen D."/>
            <person name="Becard G."/>
            <person name="Bonfante P."/>
            <person name="Paszkowski U."/>
            <person name="Shachar-Hill Y."/>
            <person name="Young J.P."/>
            <person name="Sanders I.R."/>
            <person name="Henrissat B."/>
            <person name="Rensing S.A."/>
            <person name="Grigoriev I.V."/>
            <person name="Corradi N."/>
            <person name="Roux C."/>
            <person name="Martin F."/>
        </authorList>
    </citation>
    <scope>NUCLEOTIDE SEQUENCE</scope>
    <source>
        <strain evidence="1">DAOM 197198</strain>
    </source>
</reference>
<name>U9TNX9_RHIID</name>
<dbReference type="HOGENOM" id="CLU_1664973_0_0_1"/>
<sequence length="159" mass="18320">ISNCDAEVSNKIIKEKLNQTSRISEVVEEVQAIFDKQLKKALMDDFYQTDIAREDNYDQSQSLLSSLLGNIIQHNVQEVWKANRHRGQQTAPQYVIILDDGSHLYYAKKILDYTIQADKLNELISQPESFIEETKEELSNNQENIDSIVKDPIQVKHKG</sequence>
<organism evidence="1">
    <name type="scientific">Rhizophagus irregularis (strain DAOM 181602 / DAOM 197198 / MUCL 43194)</name>
    <name type="common">Arbuscular mycorrhizal fungus</name>
    <name type="synonym">Glomus intraradices</name>
    <dbReference type="NCBI Taxonomy" id="747089"/>
    <lineage>
        <taxon>Eukaryota</taxon>
        <taxon>Fungi</taxon>
        <taxon>Fungi incertae sedis</taxon>
        <taxon>Mucoromycota</taxon>
        <taxon>Glomeromycotina</taxon>
        <taxon>Glomeromycetes</taxon>
        <taxon>Glomerales</taxon>
        <taxon>Glomeraceae</taxon>
        <taxon>Rhizophagus</taxon>
    </lineage>
</organism>
<gene>
    <name evidence="1" type="ORF">GLOINDRAFT_30020</name>
</gene>
<dbReference type="EMBL" id="KI287624">
    <property type="protein sequence ID" value="ESA09894.1"/>
    <property type="molecule type" value="Genomic_DNA"/>
</dbReference>
<dbReference type="AlphaFoldDB" id="U9TNX9"/>
<protein>
    <submittedName>
        <fullName evidence="1">Uncharacterized protein</fullName>
    </submittedName>
</protein>